<reference evidence="1 2" key="1">
    <citation type="submission" date="2022-06" db="EMBL/GenBank/DDBJ databases">
        <title>Draft genome sequence of type strain Streptomyces rubrisoli DSM 42083.</title>
        <authorList>
            <person name="Duangmal K."/>
            <person name="Klaysubun C."/>
        </authorList>
    </citation>
    <scope>NUCLEOTIDE SEQUENCE [LARGE SCALE GENOMIC DNA]</scope>
    <source>
        <strain evidence="1 2">DSM 42083</strain>
    </source>
</reference>
<dbReference type="Proteomes" id="UP001206206">
    <property type="component" value="Unassembled WGS sequence"/>
</dbReference>
<dbReference type="RefSeq" id="WP_255924422.1">
    <property type="nucleotide sequence ID" value="NZ_JANFNH010000001.1"/>
</dbReference>
<keyword evidence="2" id="KW-1185">Reference proteome</keyword>
<accession>A0ABT1P6U6</accession>
<protein>
    <submittedName>
        <fullName evidence="1">Uncharacterized protein</fullName>
    </submittedName>
</protein>
<comment type="caution">
    <text evidence="1">The sequence shown here is derived from an EMBL/GenBank/DDBJ whole genome shotgun (WGS) entry which is preliminary data.</text>
</comment>
<sequence>MLSGDRVDVRLFFRPLAAEGATDADASWEQGWRTLTRLEQRDRAHLERARGLGDLFRPRSRQAAFGLCLAASVQPLTVGRVKVYFDTLAAGTERNRQVLAEALNRIGLGAAWSWLQEHDPAGMTHLMPAFFALDVDGSPDARVKFYTTVAERSASQLAARLAPFSDTARRTAAGFLENTAVDAAEALAQPGVRPTLCWSMTARCHHRPVDATLYLPFNQYAPEGGQTLGRLRKTLAPRHFRAIERLVTRHAAVVPPNEPENPFHWAATKLVRDRESLTLYISAAAVDAARTAGH</sequence>
<organism evidence="1 2">
    <name type="scientific">Streptantibioticus rubrisoli</name>
    <dbReference type="NCBI Taxonomy" id="1387313"/>
    <lineage>
        <taxon>Bacteria</taxon>
        <taxon>Bacillati</taxon>
        <taxon>Actinomycetota</taxon>
        <taxon>Actinomycetes</taxon>
        <taxon>Kitasatosporales</taxon>
        <taxon>Streptomycetaceae</taxon>
        <taxon>Streptantibioticus</taxon>
    </lineage>
</organism>
<evidence type="ECO:0000313" key="2">
    <source>
        <dbReference type="Proteomes" id="UP001206206"/>
    </source>
</evidence>
<proteinExistence type="predicted"/>
<dbReference type="EMBL" id="JANFNH010000001">
    <property type="protein sequence ID" value="MCQ4040471.1"/>
    <property type="molecule type" value="Genomic_DNA"/>
</dbReference>
<gene>
    <name evidence="1" type="ORF">NON19_00170</name>
</gene>
<name>A0ABT1P6U6_9ACTN</name>
<evidence type="ECO:0000313" key="1">
    <source>
        <dbReference type="EMBL" id="MCQ4040471.1"/>
    </source>
</evidence>